<dbReference type="Pfam" id="PF13360">
    <property type="entry name" value="PQQ_2"/>
    <property type="match status" value="1"/>
</dbReference>
<comment type="caution">
    <text evidence="2">The sequence shown here is derived from an EMBL/GenBank/DDBJ whole genome shotgun (WGS) entry which is preliminary data.</text>
</comment>
<dbReference type="SUPFAM" id="SSF50998">
    <property type="entry name" value="Quinoprotein alcohol dehydrogenase-like"/>
    <property type="match status" value="1"/>
</dbReference>
<dbReference type="InterPro" id="IPR015943">
    <property type="entry name" value="WD40/YVTN_repeat-like_dom_sf"/>
</dbReference>
<protein>
    <recommendedName>
        <fullName evidence="1">Pyrrolo-quinoline quinone repeat domain-containing protein</fullName>
    </recommendedName>
</protein>
<sequence>MARMYRNPPAASLLVITAVGGLVTAYERTSGRRVWTFEATRRGANHGVTLCHVEDQRVICVSAKMVDSMWAADGLAEINCLDYLTGRHLWQQEVTTGANVGYYTATVLIEAGQVLIAHNTVLFAFVLENGAFMWQQPIDGAHAAGITMPVSVAVPGRATQADRR</sequence>
<organism evidence="2 3">
    <name type="scientific">Chondromyces apiculatus DSM 436</name>
    <dbReference type="NCBI Taxonomy" id="1192034"/>
    <lineage>
        <taxon>Bacteria</taxon>
        <taxon>Pseudomonadati</taxon>
        <taxon>Myxococcota</taxon>
        <taxon>Polyangia</taxon>
        <taxon>Polyangiales</taxon>
        <taxon>Polyangiaceae</taxon>
        <taxon>Chondromyces</taxon>
    </lineage>
</organism>
<dbReference type="AlphaFoldDB" id="A0A017TEC8"/>
<accession>A0A017TEC8</accession>
<dbReference type="Gene3D" id="2.130.10.10">
    <property type="entry name" value="YVTN repeat-like/Quinoprotein amine dehydrogenase"/>
    <property type="match status" value="1"/>
</dbReference>
<feature type="domain" description="Pyrrolo-quinoline quinone repeat" evidence="1">
    <location>
        <begin position="12"/>
        <end position="142"/>
    </location>
</feature>
<evidence type="ECO:0000313" key="2">
    <source>
        <dbReference type="EMBL" id="EYF07282.1"/>
    </source>
</evidence>
<evidence type="ECO:0000259" key="1">
    <source>
        <dbReference type="Pfam" id="PF13360"/>
    </source>
</evidence>
<proteinExistence type="predicted"/>
<gene>
    <name evidence="2" type="ORF">CAP_0761</name>
</gene>
<dbReference type="InterPro" id="IPR002372">
    <property type="entry name" value="PQQ_rpt_dom"/>
</dbReference>
<dbReference type="STRING" id="1192034.CAP_0761"/>
<dbReference type="InterPro" id="IPR011047">
    <property type="entry name" value="Quinoprotein_ADH-like_sf"/>
</dbReference>
<dbReference type="EMBL" id="ASRX01000011">
    <property type="protein sequence ID" value="EYF07282.1"/>
    <property type="molecule type" value="Genomic_DNA"/>
</dbReference>
<reference evidence="2 3" key="1">
    <citation type="submission" date="2013-05" db="EMBL/GenBank/DDBJ databases">
        <title>Genome assembly of Chondromyces apiculatus DSM 436.</title>
        <authorList>
            <person name="Sharma G."/>
            <person name="Khatri I."/>
            <person name="Kaur C."/>
            <person name="Mayilraj S."/>
            <person name="Subramanian S."/>
        </authorList>
    </citation>
    <scope>NUCLEOTIDE SEQUENCE [LARGE SCALE GENOMIC DNA]</scope>
    <source>
        <strain evidence="2 3">DSM 436</strain>
    </source>
</reference>
<dbReference type="Proteomes" id="UP000019678">
    <property type="component" value="Unassembled WGS sequence"/>
</dbReference>
<keyword evidence="3" id="KW-1185">Reference proteome</keyword>
<name>A0A017TEC8_9BACT</name>
<evidence type="ECO:0000313" key="3">
    <source>
        <dbReference type="Proteomes" id="UP000019678"/>
    </source>
</evidence>